<dbReference type="PANTHER" id="PTHR37315:SF1">
    <property type="entry name" value="UPF0311 PROTEIN BLR7842"/>
    <property type="match status" value="1"/>
</dbReference>
<dbReference type="Pfam" id="PF11578">
    <property type="entry name" value="DUF3237"/>
    <property type="match status" value="1"/>
</dbReference>
<reference evidence="1 2" key="1">
    <citation type="journal article" date="2021" name="Sci. Rep.">
        <title>The genome of the diatom Chaetoceros tenuissimus carries an ancient integrated fragment of an extant virus.</title>
        <authorList>
            <person name="Hongo Y."/>
            <person name="Kimura K."/>
            <person name="Takaki Y."/>
            <person name="Yoshida Y."/>
            <person name="Baba S."/>
            <person name="Kobayashi G."/>
            <person name="Nagasaki K."/>
            <person name="Hano T."/>
            <person name="Tomaru Y."/>
        </authorList>
    </citation>
    <scope>NUCLEOTIDE SEQUENCE [LARGE SCALE GENOMIC DNA]</scope>
    <source>
        <strain evidence="1 2">NIES-3715</strain>
    </source>
</reference>
<dbReference type="Proteomes" id="UP001054902">
    <property type="component" value="Unassembled WGS sequence"/>
</dbReference>
<sequence length="191" mass="20811">MGDCQSCLENTKDSITSSTSSIKDILVPSQNSENISSIMSSAPTFGPPKLKPVYHMEINIAAPVIIPNGPYGTRALIQVLDGKFQGYEGFEDFHGEIVAPSADLAMAHADGSGFTLNVNFTMKLHDGNTILGKVTGKSDRDQDNPANARIHSGKSYEVGVDRYKWMNSQVFVGYGRKEGSNIKLDYYQVID</sequence>
<accession>A0AAD3DBD8</accession>
<protein>
    <submittedName>
        <fullName evidence="1">Uncharacterized protein</fullName>
    </submittedName>
</protein>
<organism evidence="1 2">
    <name type="scientific">Chaetoceros tenuissimus</name>
    <dbReference type="NCBI Taxonomy" id="426638"/>
    <lineage>
        <taxon>Eukaryota</taxon>
        <taxon>Sar</taxon>
        <taxon>Stramenopiles</taxon>
        <taxon>Ochrophyta</taxon>
        <taxon>Bacillariophyta</taxon>
        <taxon>Coscinodiscophyceae</taxon>
        <taxon>Chaetocerotophycidae</taxon>
        <taxon>Chaetocerotales</taxon>
        <taxon>Chaetocerotaceae</taxon>
        <taxon>Chaetoceros</taxon>
    </lineage>
</organism>
<dbReference type="Gene3D" id="2.40.160.20">
    <property type="match status" value="1"/>
</dbReference>
<evidence type="ECO:0000313" key="2">
    <source>
        <dbReference type="Proteomes" id="UP001054902"/>
    </source>
</evidence>
<evidence type="ECO:0000313" key="1">
    <source>
        <dbReference type="EMBL" id="GFH61344.1"/>
    </source>
</evidence>
<name>A0AAD3DBD8_9STRA</name>
<dbReference type="EMBL" id="BLLK01000074">
    <property type="protein sequence ID" value="GFH61344.1"/>
    <property type="molecule type" value="Genomic_DNA"/>
</dbReference>
<proteinExistence type="predicted"/>
<gene>
    <name evidence="1" type="ORF">CTEN210_17820</name>
</gene>
<comment type="caution">
    <text evidence="1">The sequence shown here is derived from an EMBL/GenBank/DDBJ whole genome shotgun (WGS) entry which is preliminary data.</text>
</comment>
<keyword evidence="2" id="KW-1185">Reference proteome</keyword>
<dbReference type="PANTHER" id="PTHR37315">
    <property type="entry name" value="UPF0311 PROTEIN BLR7842"/>
    <property type="match status" value="1"/>
</dbReference>
<dbReference type="InterPro" id="IPR020915">
    <property type="entry name" value="UPF0311"/>
</dbReference>
<dbReference type="AlphaFoldDB" id="A0AAD3DBD8"/>